<feature type="transmembrane region" description="Helical" evidence="1">
    <location>
        <begin position="326"/>
        <end position="357"/>
    </location>
</feature>
<reference evidence="2" key="1">
    <citation type="submission" date="2015-09" db="EMBL/GenBank/DDBJ databases">
        <title>Draft Genome Sequences of Two Novel Amoeba-resistant Intranuclear Bacteria, Candidatus Berkiella cookevillensis and Candidatus Berkiella aquae.</title>
        <authorList>
            <person name="Mehari Y.T."/>
            <person name="Arivett B.A."/>
            <person name="Farone A.L."/>
            <person name="Gunderson J.H."/>
            <person name="Farone M.B."/>
        </authorList>
    </citation>
    <scope>NUCLEOTIDE SEQUENCE [LARGE SCALE GENOMIC DNA]</scope>
    <source>
        <strain evidence="2">CC99</strain>
    </source>
</reference>
<evidence type="ECO:0000256" key="1">
    <source>
        <dbReference type="SAM" id="Phobius"/>
    </source>
</evidence>
<keyword evidence="1" id="KW-0812">Transmembrane</keyword>
<keyword evidence="4" id="KW-1185">Reference proteome</keyword>
<protein>
    <submittedName>
        <fullName evidence="2">Uncharacterized protein</fullName>
    </submittedName>
</protein>
<evidence type="ECO:0000313" key="4">
    <source>
        <dbReference type="Proteomes" id="UP000051494"/>
    </source>
</evidence>
<organism evidence="2">
    <name type="scientific">Candidatus Berkiella cookevillensis</name>
    <dbReference type="NCBI Taxonomy" id="437022"/>
    <lineage>
        <taxon>Bacteria</taxon>
        <taxon>Pseudomonadati</taxon>
        <taxon>Pseudomonadota</taxon>
        <taxon>Gammaproteobacteria</taxon>
        <taxon>Candidatus Berkiellales</taxon>
        <taxon>Candidatus Berkiellaceae</taxon>
        <taxon>Candidatus Berkiella</taxon>
    </lineage>
</organism>
<dbReference type="AlphaFoldDB" id="A0A0Q9YKE3"/>
<dbReference type="OrthoDB" id="5660452at2"/>
<evidence type="ECO:0000313" key="2">
    <source>
        <dbReference type="EMBL" id="KRG17454.1"/>
    </source>
</evidence>
<name>A0A0Q9YKE3_9GAMM</name>
<proteinExistence type="predicted"/>
<gene>
    <name evidence="3" type="ORF">CC99x_012840</name>
    <name evidence="2" type="ORF">CC99x_02315</name>
</gene>
<dbReference type="RefSeq" id="WP_057625410.1">
    <property type="nucleotide sequence ID" value="NZ_LKHV02000002.1"/>
</dbReference>
<reference evidence="3" key="3">
    <citation type="submission" date="2021-06" db="EMBL/GenBank/DDBJ databases">
        <title>Genomic Description and Analysis of Intracellular Bacteria, Candidatus Berkiella cookevillensis and Candidatus Berkiella aquae.</title>
        <authorList>
            <person name="Kidane D.T."/>
            <person name="Mehari Y.T."/>
            <person name="Rice F.C."/>
            <person name="Arivett B.A."/>
            <person name="Farone A.L."/>
            <person name="Berk S.G."/>
            <person name="Farone M.B."/>
        </authorList>
    </citation>
    <scope>NUCLEOTIDE SEQUENCE</scope>
    <source>
        <strain evidence="3">CC99</strain>
    </source>
</reference>
<keyword evidence="1" id="KW-0472">Membrane</keyword>
<accession>A0A0Q9YKE3</accession>
<keyword evidence="1" id="KW-1133">Transmembrane helix</keyword>
<dbReference type="STRING" id="437022.CC99x_02315"/>
<dbReference type="EMBL" id="LKHV01000016">
    <property type="protein sequence ID" value="KRG17454.1"/>
    <property type="molecule type" value="Genomic_DNA"/>
</dbReference>
<evidence type="ECO:0000313" key="3">
    <source>
        <dbReference type="EMBL" id="MCS5709786.1"/>
    </source>
</evidence>
<comment type="caution">
    <text evidence="2">The sequence shown here is derived from an EMBL/GenBank/DDBJ whole genome shotgun (WGS) entry which is preliminary data.</text>
</comment>
<sequence>MASNLSRSDEIKEKFKQAFLSWQYQSLNVIEIDKQFLSITSTKPSRVHANTVIKNQLNSQDFWQKLEEENSFSKEVEDLKTQWKQVCLFADFSSQELMQLKRDKFDVYELAILRALQELQSDLQRYKLHNAWRPAWMLTWHQAKIDELNNKYQIFLSLKKQLQSSLLLKTHLVLYLGTPKRVDDLYLYFAEKTNKLSRSRTKLAVPINISSALDDDTRTAIFDYLSTDSAIKISDLERIIEPISQTPYKVPIKPAQVKNELENIAKFSSLIEIDLQLTSTSKFKKEKQEKDKTESWLRAKFSPLFSQYIFSTTFSKNLFRIWRYRWFLAFVVTFGTYLWLAPTIITFVGLSVGGWAAQLVLDFLFYGIALFPIYVVGIKAINSIGKFLHEKMSYWKTQEIQQSLEILKLNQRFISSQLSSGIMDVAFFNIASLELSAQTVLKNIDNMIKTLERTKGLSRLVYWGQLKRSNEVVLKELKSQRCLIDARLKTYATHISERLSESLANLHKDICDSKLKPVIPKLQINHLNNFVKKYGSFEDQKKFSQSARLTSLFSAALLSNTLRCRTNFKTQLNQPWGGFKSNIPSFNGWRTLIEHYVLDDHKRNAALNIIDVLTGQKHCTIVELSAWVSEVAEEENRRQLMRNIQQHIFLTLDERPSKHAQLLSIEQKNLVVIWGKENLRKIRAARSFVGKLSQLKNIQSILARIPDNALIEHFEALEGLERFDTVRGEKNSNQNIVRKMLEQYDGSASRLTYFLKFLPPHLKESYSFRMATLRLKWLMANLKAINKNIFDEADVELFKYPALSDNFSFEKIVRDSKQYNQPWSEIFDGFLQQCTQNGFDDGDLFSDYAAMNERVKDFLEKNAKVVAPALKNHTKKKKLNTEKKTNLSTKAVPGVRCA</sequence>
<dbReference type="EMBL" id="LKHV02000002">
    <property type="protein sequence ID" value="MCS5709786.1"/>
    <property type="molecule type" value="Genomic_DNA"/>
</dbReference>
<dbReference type="Proteomes" id="UP000051494">
    <property type="component" value="Unassembled WGS sequence"/>
</dbReference>
<feature type="transmembrane region" description="Helical" evidence="1">
    <location>
        <begin position="363"/>
        <end position="382"/>
    </location>
</feature>
<reference evidence="3" key="2">
    <citation type="journal article" date="2016" name="Genome Announc.">
        <title>Draft Genome Sequences of Two Novel Amoeba-Resistant Intranuclear Bacteria, 'Candidatus Berkiella cookevillensis' and 'Candidatus Berkiella aquae'.</title>
        <authorList>
            <person name="Mehari Y.T."/>
            <person name="Arivett B.A."/>
            <person name="Farone A.L."/>
            <person name="Gunderson J.H."/>
            <person name="Farone M.B."/>
        </authorList>
    </citation>
    <scope>NUCLEOTIDE SEQUENCE</scope>
    <source>
        <strain evidence="3">CC99</strain>
    </source>
</reference>